<name>A0A0F9UJ74_9ZZZZ</name>
<proteinExistence type="predicted"/>
<evidence type="ECO:0000313" key="2">
    <source>
        <dbReference type="EMBL" id="KKN87407.1"/>
    </source>
</evidence>
<dbReference type="Gene3D" id="2.60.40.1220">
    <property type="match status" value="1"/>
</dbReference>
<dbReference type="InterPro" id="IPR011748">
    <property type="entry name" value="Unchr_phage_tail-like"/>
</dbReference>
<organism evidence="2">
    <name type="scientific">marine sediment metagenome</name>
    <dbReference type="NCBI Taxonomy" id="412755"/>
    <lineage>
        <taxon>unclassified sequences</taxon>
        <taxon>metagenomes</taxon>
        <taxon>ecological metagenomes</taxon>
    </lineage>
</organism>
<dbReference type="EMBL" id="LAZR01000138">
    <property type="protein sequence ID" value="KKN87407.1"/>
    <property type="molecule type" value="Genomic_DNA"/>
</dbReference>
<dbReference type="InterPro" id="IPR014755">
    <property type="entry name" value="Cu-Rt/internalin_Ig-like"/>
</dbReference>
<keyword evidence="1" id="KW-0732">Signal</keyword>
<comment type="caution">
    <text evidence="2">The sequence shown here is derived from an EMBL/GenBank/DDBJ whole genome shotgun (WGS) entry which is preliminary data.</text>
</comment>
<dbReference type="AlphaFoldDB" id="A0A0F9UJ74"/>
<protein>
    <submittedName>
        <fullName evidence="2">Uncharacterized protein</fullName>
    </submittedName>
</protein>
<sequence>MTFVNLPAFWFDLFAEDTTVGIFLANQYPEGSDTEVDADTNITLDLISTDAAIVDVANTLVYVNGELAMDGTGIGFQPGWDGPGSTEDLLKVPPVTGSFHDYRITIDPTTGFTSEQTVTVRVVSQTVGGTYTIDESYSFTIEDLVAPQLVSAFATYAKTIRATFNEDMLGSSAEGADDALNPANYAITYVPANDRQAAVSVEVTSVTQISATAYDLTTDIELTFWRAYLLTCGAIADDSSNANALDADFRTAGFESWTPPEWPPTRRFRIWDMLAQQNRDDDVTGDLERLVDCWQDVVWMLLWDADRLEQIWDVDRAQEIFLDARLQDLGNPHSFDLTELQKRKLLDVLVPSYRQHGTEPAIINLVRFFLGITVTVYAYNSFEYRWVLGQDELGQGTILGPGAGTADLYTFVIQSLTDLTTEERRFIGLIADATKPAHEHYLIQDPSDAVTWDHWQLGFSVLGTETILH</sequence>
<accession>A0A0F9UJ74</accession>
<reference evidence="2" key="1">
    <citation type="journal article" date="2015" name="Nature">
        <title>Complex archaea that bridge the gap between prokaryotes and eukaryotes.</title>
        <authorList>
            <person name="Spang A."/>
            <person name="Saw J.H."/>
            <person name="Jorgensen S.L."/>
            <person name="Zaremba-Niedzwiedzka K."/>
            <person name="Martijn J."/>
            <person name="Lind A.E."/>
            <person name="van Eijk R."/>
            <person name="Schleper C."/>
            <person name="Guy L."/>
            <person name="Ettema T.J."/>
        </authorList>
    </citation>
    <scope>NUCLEOTIDE SEQUENCE</scope>
</reference>
<dbReference type="NCBIfam" id="TIGR02242">
    <property type="entry name" value="tail_TIGR02242"/>
    <property type="match status" value="1"/>
</dbReference>
<gene>
    <name evidence="2" type="ORF">LCGC14_0258620</name>
</gene>
<evidence type="ECO:0000256" key="1">
    <source>
        <dbReference type="ARBA" id="ARBA00022729"/>
    </source>
</evidence>